<protein>
    <submittedName>
        <fullName evidence="1">Uncharacterized protein</fullName>
    </submittedName>
</protein>
<dbReference type="AlphaFoldDB" id="A0A7J9EG88"/>
<evidence type="ECO:0000313" key="1">
    <source>
        <dbReference type="EMBL" id="MBA0772027.1"/>
    </source>
</evidence>
<name>A0A7J9EG88_9ROSI</name>
<keyword evidence="2" id="KW-1185">Reference proteome</keyword>
<dbReference type="Proteomes" id="UP000593568">
    <property type="component" value="Unassembled WGS sequence"/>
</dbReference>
<evidence type="ECO:0000313" key="2">
    <source>
        <dbReference type="Proteomes" id="UP000593568"/>
    </source>
</evidence>
<reference evidence="1 2" key="1">
    <citation type="journal article" date="2019" name="Genome Biol. Evol.">
        <title>Insights into the evolution of the New World diploid cottons (Gossypium, subgenus Houzingenia) based on genome sequencing.</title>
        <authorList>
            <person name="Grover C.E."/>
            <person name="Arick M.A. 2nd"/>
            <person name="Thrash A."/>
            <person name="Conover J.L."/>
            <person name="Sanders W.S."/>
            <person name="Peterson D.G."/>
            <person name="Frelichowski J.E."/>
            <person name="Scheffler J.A."/>
            <person name="Scheffler B.E."/>
            <person name="Wendel J.F."/>
        </authorList>
    </citation>
    <scope>NUCLEOTIDE SEQUENCE [LARGE SCALE GENOMIC DNA]</scope>
    <source>
        <strain evidence="1">8</strain>
        <tissue evidence="1">Leaf</tissue>
    </source>
</reference>
<accession>A0A7J9EG88</accession>
<dbReference type="EMBL" id="JABEZW010000008">
    <property type="protein sequence ID" value="MBA0772027.1"/>
    <property type="molecule type" value="Genomic_DNA"/>
</dbReference>
<organism evidence="1 2">
    <name type="scientific">Gossypium trilobum</name>
    <dbReference type="NCBI Taxonomy" id="34281"/>
    <lineage>
        <taxon>Eukaryota</taxon>
        <taxon>Viridiplantae</taxon>
        <taxon>Streptophyta</taxon>
        <taxon>Embryophyta</taxon>
        <taxon>Tracheophyta</taxon>
        <taxon>Spermatophyta</taxon>
        <taxon>Magnoliopsida</taxon>
        <taxon>eudicotyledons</taxon>
        <taxon>Gunneridae</taxon>
        <taxon>Pentapetalae</taxon>
        <taxon>rosids</taxon>
        <taxon>malvids</taxon>
        <taxon>Malvales</taxon>
        <taxon>Malvaceae</taxon>
        <taxon>Malvoideae</taxon>
        <taxon>Gossypium</taxon>
    </lineage>
</organism>
<sequence length="36" mass="4079">MSHWLILQQARGQRLGLLPLLGSLEVHVLFHSLTTI</sequence>
<proteinExistence type="predicted"/>
<comment type="caution">
    <text evidence="1">The sequence shown here is derived from an EMBL/GenBank/DDBJ whole genome shotgun (WGS) entry which is preliminary data.</text>
</comment>
<gene>
    <name evidence="1" type="ORF">Gotri_007468</name>
</gene>